<dbReference type="AlphaFoldDB" id="A0A318K7G6"/>
<proteinExistence type="predicted"/>
<comment type="caution">
    <text evidence="2">The sequence shown here is derived from an EMBL/GenBank/DDBJ whole genome shotgun (WGS) entry which is preliminary data.</text>
</comment>
<dbReference type="OrthoDB" id="4563807at2"/>
<evidence type="ECO:0000313" key="2">
    <source>
        <dbReference type="EMBL" id="PXX66488.1"/>
    </source>
</evidence>
<reference evidence="2 3" key="1">
    <citation type="submission" date="2018-05" db="EMBL/GenBank/DDBJ databases">
        <title>Genomic Encyclopedia of Type Strains, Phase IV (KMG-IV): sequencing the most valuable type-strain genomes for metagenomic binning, comparative biology and taxonomic classification.</title>
        <authorList>
            <person name="Goeker M."/>
        </authorList>
    </citation>
    <scope>NUCLEOTIDE SEQUENCE [LARGE SCALE GENOMIC DNA]</scope>
    <source>
        <strain evidence="2 3">DSM 44704</strain>
    </source>
</reference>
<keyword evidence="3" id="KW-1185">Reference proteome</keyword>
<protein>
    <submittedName>
        <fullName evidence="2">Uncharacterized protein</fullName>
    </submittedName>
</protein>
<evidence type="ECO:0000256" key="1">
    <source>
        <dbReference type="SAM" id="Phobius"/>
    </source>
</evidence>
<accession>A0A318K7G6</accession>
<feature type="transmembrane region" description="Helical" evidence="1">
    <location>
        <begin position="47"/>
        <end position="65"/>
    </location>
</feature>
<evidence type="ECO:0000313" key="3">
    <source>
        <dbReference type="Proteomes" id="UP000247569"/>
    </source>
</evidence>
<feature type="transmembrane region" description="Helical" evidence="1">
    <location>
        <begin position="16"/>
        <end position="35"/>
    </location>
</feature>
<dbReference type="EMBL" id="QJKF01000003">
    <property type="protein sequence ID" value="PXX66488.1"/>
    <property type="molecule type" value="Genomic_DNA"/>
</dbReference>
<name>A0A318K7G6_9NOCA</name>
<sequence length="71" mass="7587">MADKSKDSTDCRRGPSVSMLIVGLLVLGVSAWAFVGPESWPSTSVVPLGWIVVLVAIVVGIVLVVSPRRRR</sequence>
<organism evidence="2 3">
    <name type="scientific">Nocardia tenerifensis</name>
    <dbReference type="NCBI Taxonomy" id="228006"/>
    <lineage>
        <taxon>Bacteria</taxon>
        <taxon>Bacillati</taxon>
        <taxon>Actinomycetota</taxon>
        <taxon>Actinomycetes</taxon>
        <taxon>Mycobacteriales</taxon>
        <taxon>Nocardiaceae</taxon>
        <taxon>Nocardia</taxon>
    </lineage>
</organism>
<keyword evidence="1" id="KW-0812">Transmembrane</keyword>
<dbReference type="Proteomes" id="UP000247569">
    <property type="component" value="Unassembled WGS sequence"/>
</dbReference>
<dbReference type="RefSeq" id="WP_051186326.1">
    <property type="nucleotide sequence ID" value="NZ_QJKF01000003.1"/>
</dbReference>
<keyword evidence="1" id="KW-1133">Transmembrane helix</keyword>
<keyword evidence="1" id="KW-0472">Membrane</keyword>
<gene>
    <name evidence="2" type="ORF">DFR70_103237</name>
</gene>